<dbReference type="GO" id="GO:0009236">
    <property type="term" value="P:cobalamin biosynthetic process"/>
    <property type="evidence" value="ECO:0007669"/>
    <property type="project" value="UniProtKB-UniPathway"/>
</dbReference>
<keyword evidence="3 4" id="KW-0560">Oxidoreductase</keyword>
<dbReference type="GO" id="GO:0016994">
    <property type="term" value="F:precorrin-6A reductase activity"/>
    <property type="evidence" value="ECO:0007669"/>
    <property type="project" value="InterPro"/>
</dbReference>
<sequence length="246" mass="26808">MAMTQVLLLGGTFDAYLLSTRLHEAGIQAIYSYAGATQTRRQPALPSRVGGFGGVEGLMHYLREQQISHVIDATHPFAAQMSRNAIAACKALGIPLLSMERPAWQAQAGDQWTHVPDMATAAAALPPGLKNVFLAIGRKQLPAFSDQTARHHFLLRVIDPVDVALPASSCTLLIARGPFQLQDELALLQQHAIACMVSKNAGGTDTYAKLEAARQLQIPVIMVDRPRLPARVQCETPQQAMEWLKR</sequence>
<dbReference type="EC" id="1.3.1.106" evidence="4"/>
<dbReference type="PANTHER" id="PTHR36925:SF1">
    <property type="entry name" value="COBALT-PRECORRIN-6A REDUCTASE"/>
    <property type="match status" value="1"/>
</dbReference>
<dbReference type="PROSITE" id="PS51014">
    <property type="entry name" value="COBK_CBIJ"/>
    <property type="match status" value="1"/>
</dbReference>
<dbReference type="AlphaFoldDB" id="A0A843BB35"/>
<accession>A0A843BB35</accession>
<dbReference type="InterPro" id="IPR003723">
    <property type="entry name" value="Precorrin-6x_reduct"/>
</dbReference>
<comment type="caution">
    <text evidence="4">The sequence shown here is derived from an EMBL/GenBank/DDBJ whole genome shotgun (WGS) entry which is preliminary data.</text>
</comment>
<organism evidence="4 5">
    <name type="scientific">Comamonas suwonensis</name>
    <dbReference type="NCBI Taxonomy" id="2606214"/>
    <lineage>
        <taxon>Bacteria</taxon>
        <taxon>Pseudomonadati</taxon>
        <taxon>Pseudomonadota</taxon>
        <taxon>Betaproteobacteria</taxon>
        <taxon>Burkholderiales</taxon>
        <taxon>Comamonadaceae</taxon>
        <taxon>Comamonas</taxon>
    </lineage>
</organism>
<dbReference type="RefSeq" id="WP_198461695.1">
    <property type="nucleotide sequence ID" value="NZ_JABBCQ020000018.1"/>
</dbReference>
<evidence type="ECO:0000313" key="4">
    <source>
        <dbReference type="EMBL" id="MBI1626370.1"/>
    </source>
</evidence>
<evidence type="ECO:0000256" key="2">
    <source>
        <dbReference type="ARBA" id="ARBA00022573"/>
    </source>
</evidence>
<evidence type="ECO:0000313" key="5">
    <source>
        <dbReference type="Proteomes" id="UP000530032"/>
    </source>
</evidence>
<keyword evidence="2" id="KW-0169">Cobalamin biosynthesis</keyword>
<name>A0A843BB35_9BURK</name>
<dbReference type="Proteomes" id="UP000530032">
    <property type="component" value="Unassembled WGS sequence"/>
</dbReference>
<dbReference type="UniPathway" id="UPA00148"/>
<reference evidence="4" key="1">
    <citation type="submission" date="2020-12" db="EMBL/GenBank/DDBJ databases">
        <title>Comamonas sp. nov., isolated from stream water.</title>
        <authorList>
            <person name="Park K.-H."/>
        </authorList>
    </citation>
    <scope>NUCLEOTIDE SEQUENCE</scope>
    <source>
        <strain evidence="4">EJ-4</strain>
    </source>
</reference>
<comment type="pathway">
    <text evidence="1">Cofactor biosynthesis; adenosylcobalamin biosynthesis.</text>
</comment>
<dbReference type="NCBIfam" id="TIGR00715">
    <property type="entry name" value="precor6x_red"/>
    <property type="match status" value="1"/>
</dbReference>
<proteinExistence type="predicted"/>
<evidence type="ECO:0000256" key="3">
    <source>
        <dbReference type="ARBA" id="ARBA00023002"/>
    </source>
</evidence>
<dbReference type="Pfam" id="PF02571">
    <property type="entry name" value="CbiJ"/>
    <property type="match status" value="1"/>
</dbReference>
<gene>
    <name evidence="4" type="ORF">HF327_017935</name>
</gene>
<protein>
    <submittedName>
        <fullName evidence="4">Cobalt-precorrin-6A reductase</fullName>
        <ecNumber evidence="4">1.3.1.106</ecNumber>
    </submittedName>
</protein>
<dbReference type="PANTHER" id="PTHR36925">
    <property type="entry name" value="COBALT-PRECORRIN-6A REDUCTASE"/>
    <property type="match status" value="1"/>
</dbReference>
<dbReference type="EMBL" id="JABBCQ020000018">
    <property type="protein sequence ID" value="MBI1626370.1"/>
    <property type="molecule type" value="Genomic_DNA"/>
</dbReference>
<dbReference type="NCBIfam" id="NF005968">
    <property type="entry name" value="PRK08057.1-2"/>
    <property type="match status" value="1"/>
</dbReference>
<keyword evidence="5" id="KW-1185">Reference proteome</keyword>
<evidence type="ECO:0000256" key="1">
    <source>
        <dbReference type="ARBA" id="ARBA00004953"/>
    </source>
</evidence>